<name>A0A4Z1T2E2_GIAMU</name>
<protein>
    <submittedName>
        <fullName evidence="3">Uncharacterized protein</fullName>
    </submittedName>
</protein>
<dbReference type="AlphaFoldDB" id="A0A4Z1T2E2"/>
<proteinExistence type="predicted"/>
<dbReference type="EMBL" id="VDLU01000004">
    <property type="protein sequence ID" value="TNJ26759.1"/>
    <property type="molecule type" value="Genomic_DNA"/>
</dbReference>
<feature type="compositionally biased region" description="Basic residues" evidence="1">
    <location>
        <begin position="321"/>
        <end position="330"/>
    </location>
</feature>
<evidence type="ECO:0000256" key="2">
    <source>
        <dbReference type="SAM" id="Phobius"/>
    </source>
</evidence>
<keyword evidence="2" id="KW-1133">Transmembrane helix</keyword>
<dbReference type="Proteomes" id="UP000315496">
    <property type="component" value="Chromosome 4"/>
</dbReference>
<feature type="transmembrane region" description="Helical" evidence="2">
    <location>
        <begin position="369"/>
        <end position="395"/>
    </location>
</feature>
<evidence type="ECO:0000313" key="4">
    <source>
        <dbReference type="Proteomes" id="UP000315496"/>
    </source>
</evidence>
<feature type="region of interest" description="Disordered" evidence="1">
    <location>
        <begin position="270"/>
        <end position="333"/>
    </location>
</feature>
<evidence type="ECO:0000256" key="1">
    <source>
        <dbReference type="SAM" id="MobiDB-lite"/>
    </source>
</evidence>
<gene>
    <name evidence="3" type="ORF">GMRT_10172</name>
</gene>
<sequence length="396" mass="43628">MHTGLVFKGDPMGLISAVFLVVHAGLNASHINLVQETAFSVNALTRQDPLSIAWYKALISLRSSSSIGLTDLVIGMGLTFLGGNSTPRSLSRALQAIVLRLPDKLCVNLFGYRYSCSCGHAPARLCVSSLSTSNITNEQEVETRIASMVSTCRVCGSSKLDDVIYPRIICVSLTQNSSIPKSITVTDECVYHLQYVLFNHSELLSGNNETGIERTRFHIGCLTTQNTVAGIYTATGFDTRTHGIKVLENLLMGKEPSETLCLFYVRQSSSDRKGGSLKPSKNTRMSTSESSRNFSRSDARNASESYSESYDGEHETVFTRSSRRGARHSKQASVVDVANRSQYLEDGRRRSKPKKRAVYRPFCKTTELMGLWIFISIIGALTVVNLIMICVLFAFV</sequence>
<organism evidence="3 4">
    <name type="scientific">Giardia muris</name>
    <dbReference type="NCBI Taxonomy" id="5742"/>
    <lineage>
        <taxon>Eukaryota</taxon>
        <taxon>Metamonada</taxon>
        <taxon>Diplomonadida</taxon>
        <taxon>Hexamitidae</taxon>
        <taxon>Giardiinae</taxon>
        <taxon>Giardia</taxon>
    </lineage>
</organism>
<dbReference type="VEuPathDB" id="GiardiaDB:GMRT_10172"/>
<keyword evidence="2" id="KW-0812">Transmembrane</keyword>
<evidence type="ECO:0000313" key="3">
    <source>
        <dbReference type="EMBL" id="TNJ26759.1"/>
    </source>
</evidence>
<comment type="caution">
    <text evidence="3">The sequence shown here is derived from an EMBL/GenBank/DDBJ whole genome shotgun (WGS) entry which is preliminary data.</text>
</comment>
<feature type="compositionally biased region" description="Low complexity" evidence="1">
    <location>
        <begin position="284"/>
        <end position="294"/>
    </location>
</feature>
<accession>A0A4Z1T2E2</accession>
<keyword evidence="4" id="KW-1185">Reference proteome</keyword>
<keyword evidence="2" id="KW-0472">Membrane</keyword>
<reference evidence="3 4" key="1">
    <citation type="submission" date="2019-05" db="EMBL/GenBank/DDBJ databases">
        <title>The compact genome of Giardia muris reveals important steps in the evolution of intestinal protozoan parasites.</title>
        <authorList>
            <person name="Xu F."/>
            <person name="Jimenez-Gonzalez A."/>
            <person name="Einarsson E."/>
            <person name="Astvaldsson A."/>
            <person name="Peirasmaki D."/>
            <person name="Eckmann L."/>
            <person name="Andersson J.O."/>
            <person name="Svard S.G."/>
            <person name="Jerlstrom-Hultqvist J."/>
        </authorList>
    </citation>
    <scope>NUCLEOTIDE SEQUENCE [LARGE SCALE GENOMIC DNA]</scope>
    <source>
        <strain evidence="3 4">Roberts-Thomson</strain>
    </source>
</reference>